<evidence type="ECO:0000256" key="1">
    <source>
        <dbReference type="SAM" id="MobiDB-lite"/>
    </source>
</evidence>
<sequence>MGYPHGKAPVKIGEVPTPETMPVFQGTEPVDMQTIIGARYHTSGILPSGGVQVVGTSSMAYKITRGAVVLKAASGLALEYPVEEQTVNTTPAPSTGSRQDRIVMDTNGNITVVHGAAPAGGITLGLFTVPAGVTSTSAATQSMDRNFAIPAGASLGRLAHWVDPGGVASSRSSVTRGAQRFYLPSDRAVEVTFTGTVRASDDKTPGVMFFDVQIDSNEPHRVWVSFGSQWASAAGFWSETLREGAHTVKITSGHVSGGLYKTSTGRSGTEVNVYDRGVSR</sequence>
<feature type="region of interest" description="Disordered" evidence="1">
    <location>
        <begin position="1"/>
        <end position="23"/>
    </location>
</feature>
<organism evidence="2 3">
    <name type="scientific">Dermabacter hominis 1368</name>
    <dbReference type="NCBI Taxonomy" id="1450519"/>
    <lineage>
        <taxon>Bacteria</taxon>
        <taxon>Bacillati</taxon>
        <taxon>Actinomycetota</taxon>
        <taxon>Actinomycetes</taxon>
        <taxon>Micrococcales</taxon>
        <taxon>Dermabacteraceae</taxon>
        <taxon>Dermabacter</taxon>
    </lineage>
</organism>
<dbReference type="Proteomes" id="UP000030182">
    <property type="component" value="Unassembled WGS sequence"/>
</dbReference>
<keyword evidence="3" id="KW-1185">Reference proteome</keyword>
<comment type="caution">
    <text evidence="2">The sequence shown here is derived from an EMBL/GenBank/DDBJ whole genome shotgun (WGS) entry which is preliminary data.</text>
</comment>
<accession>A0ABR4SM96</accession>
<proteinExistence type="predicted"/>
<evidence type="ECO:0000313" key="2">
    <source>
        <dbReference type="EMBL" id="KDS94216.1"/>
    </source>
</evidence>
<dbReference type="RefSeq" id="WP_034370572.1">
    <property type="nucleotide sequence ID" value="NZ_KN323183.1"/>
</dbReference>
<evidence type="ECO:0000313" key="3">
    <source>
        <dbReference type="Proteomes" id="UP000030182"/>
    </source>
</evidence>
<gene>
    <name evidence="2" type="ORF">DHOM_02950</name>
</gene>
<protein>
    <submittedName>
        <fullName evidence="2">Uncharacterized protein</fullName>
    </submittedName>
</protein>
<reference evidence="2 3" key="1">
    <citation type="submission" date="2014-01" db="EMBL/GenBank/DDBJ databases">
        <title>Draft genome sequence of the multidrug-resistant clinical isolate Dermabacter hominis 1368.</title>
        <authorList>
            <person name="Albersmeier A."/>
            <person name="Bomholt C."/>
            <person name="Glaub A."/>
            <person name="Ruckert C."/>
            <person name="Soriano F."/>
            <person name="Fernandez-Natal I."/>
            <person name="Tauch A."/>
        </authorList>
    </citation>
    <scope>NUCLEOTIDE SEQUENCE [LARGE SCALE GENOMIC DNA]</scope>
    <source>
        <strain evidence="2 3">1368</strain>
    </source>
</reference>
<name>A0ABR4SM96_9MICO</name>
<dbReference type="EMBL" id="JDRS01000002">
    <property type="protein sequence ID" value="KDS94216.1"/>
    <property type="molecule type" value="Genomic_DNA"/>
</dbReference>